<keyword evidence="2" id="KW-0238">DNA-binding</keyword>
<dbReference type="Pfam" id="PF12802">
    <property type="entry name" value="MarR_2"/>
    <property type="match status" value="1"/>
</dbReference>
<evidence type="ECO:0000313" key="2">
    <source>
        <dbReference type="EMBL" id="SMX87887.1"/>
    </source>
</evidence>
<dbReference type="PROSITE" id="PS50995">
    <property type="entry name" value="HTH_MARR_2"/>
    <property type="match status" value="1"/>
</dbReference>
<dbReference type="InterPro" id="IPR036390">
    <property type="entry name" value="WH_DNA-bd_sf"/>
</dbReference>
<reference evidence="2 3" key="1">
    <citation type="submission" date="2017-03" db="EMBL/GenBank/DDBJ databases">
        <authorList>
            <person name="Afonso C.L."/>
            <person name="Miller P.J."/>
            <person name="Scott M.A."/>
            <person name="Spackman E."/>
            <person name="Goraichik I."/>
            <person name="Dimitrov K.M."/>
            <person name="Suarez D.L."/>
            <person name="Swayne D.E."/>
        </authorList>
    </citation>
    <scope>NUCLEOTIDE SEQUENCE [LARGE SCALE GENOMIC DNA]</scope>
    <source>
        <strain evidence="3">8(6)</strain>
    </source>
</reference>
<organism evidence="2 3">
    <name type="scientific">Brevibacterium aurantiacum</name>
    <dbReference type="NCBI Taxonomy" id="273384"/>
    <lineage>
        <taxon>Bacteria</taxon>
        <taxon>Bacillati</taxon>
        <taxon>Actinomycetota</taxon>
        <taxon>Actinomycetes</taxon>
        <taxon>Micrococcales</taxon>
        <taxon>Brevibacteriaceae</taxon>
        <taxon>Brevibacterium</taxon>
    </lineage>
</organism>
<dbReference type="SUPFAM" id="SSF46785">
    <property type="entry name" value="Winged helix' DNA-binding domain"/>
    <property type="match status" value="1"/>
</dbReference>
<dbReference type="InterPro" id="IPR036388">
    <property type="entry name" value="WH-like_DNA-bd_sf"/>
</dbReference>
<evidence type="ECO:0000313" key="3">
    <source>
        <dbReference type="Proteomes" id="UP000234300"/>
    </source>
</evidence>
<protein>
    <submittedName>
        <fullName evidence="2">DNA-binding transcriptional regulator, MarR family</fullName>
    </submittedName>
</protein>
<name>A0A2H1JKA1_BREAU</name>
<dbReference type="SMART" id="SM00347">
    <property type="entry name" value="HTH_MARR"/>
    <property type="match status" value="1"/>
</dbReference>
<dbReference type="PRINTS" id="PR00598">
    <property type="entry name" value="HTHMARR"/>
</dbReference>
<dbReference type="Proteomes" id="UP000234300">
    <property type="component" value="Unassembled WGS sequence"/>
</dbReference>
<proteinExistence type="predicted"/>
<feature type="domain" description="HTH marR-type" evidence="1">
    <location>
        <begin position="3"/>
        <end position="139"/>
    </location>
</feature>
<gene>
    <name evidence="2" type="ORF">BAURA86_01787</name>
</gene>
<dbReference type="PANTHER" id="PTHR33164">
    <property type="entry name" value="TRANSCRIPTIONAL REGULATOR, MARR FAMILY"/>
    <property type="match status" value="1"/>
</dbReference>
<dbReference type="EMBL" id="FXZI01000005">
    <property type="protein sequence ID" value="SMX87887.1"/>
    <property type="molecule type" value="Genomic_DNA"/>
</dbReference>
<sequence length="149" mass="16564">MADEPVAQVRAAMQRHLVHAILDNDHVARAHGLQVTDLQTLHLMVLRDDVRTPRQISTTTGMPASSVTKLVDRLEAAGYIKRTPDPTDRRRTLLELVPGAIEPLRTFYGRADQAFDGLSKKFSASELEVVARYLDAVSDLYAQDGSLRN</sequence>
<dbReference type="GO" id="GO:0006950">
    <property type="term" value="P:response to stress"/>
    <property type="evidence" value="ECO:0007669"/>
    <property type="project" value="TreeGrafter"/>
</dbReference>
<dbReference type="InterPro" id="IPR039422">
    <property type="entry name" value="MarR/SlyA-like"/>
</dbReference>
<accession>A0A2H1JKA1</accession>
<dbReference type="AlphaFoldDB" id="A0A2H1JKA1"/>
<dbReference type="InterPro" id="IPR000835">
    <property type="entry name" value="HTH_MarR-typ"/>
</dbReference>
<dbReference type="PANTHER" id="PTHR33164:SF106">
    <property type="entry name" value="TRANSCRIPTIONAL REGULATORY PROTEIN"/>
    <property type="match status" value="1"/>
</dbReference>
<dbReference type="RefSeq" id="WP_015780282.1">
    <property type="nucleotide sequence ID" value="NZ_FXZI01000005.1"/>
</dbReference>
<dbReference type="GO" id="GO:0003700">
    <property type="term" value="F:DNA-binding transcription factor activity"/>
    <property type="evidence" value="ECO:0007669"/>
    <property type="project" value="InterPro"/>
</dbReference>
<dbReference type="Gene3D" id="1.10.10.10">
    <property type="entry name" value="Winged helix-like DNA-binding domain superfamily/Winged helix DNA-binding domain"/>
    <property type="match status" value="1"/>
</dbReference>
<evidence type="ECO:0000259" key="1">
    <source>
        <dbReference type="PROSITE" id="PS50995"/>
    </source>
</evidence>
<dbReference type="GO" id="GO:0003677">
    <property type="term" value="F:DNA binding"/>
    <property type="evidence" value="ECO:0007669"/>
    <property type="project" value="UniProtKB-KW"/>
</dbReference>